<accession>A0A9J5W5E4</accession>
<name>A0A9J5W5E4_SOLCO</name>
<evidence type="ECO:0000313" key="1">
    <source>
        <dbReference type="EMBL" id="KAG5570476.1"/>
    </source>
</evidence>
<organism evidence="1 2">
    <name type="scientific">Solanum commersonii</name>
    <name type="common">Commerson's wild potato</name>
    <name type="synonym">Commerson's nightshade</name>
    <dbReference type="NCBI Taxonomy" id="4109"/>
    <lineage>
        <taxon>Eukaryota</taxon>
        <taxon>Viridiplantae</taxon>
        <taxon>Streptophyta</taxon>
        <taxon>Embryophyta</taxon>
        <taxon>Tracheophyta</taxon>
        <taxon>Spermatophyta</taxon>
        <taxon>Magnoliopsida</taxon>
        <taxon>eudicotyledons</taxon>
        <taxon>Gunneridae</taxon>
        <taxon>Pentapetalae</taxon>
        <taxon>asterids</taxon>
        <taxon>lamiids</taxon>
        <taxon>Solanales</taxon>
        <taxon>Solanaceae</taxon>
        <taxon>Solanoideae</taxon>
        <taxon>Solaneae</taxon>
        <taxon>Solanum</taxon>
    </lineage>
</organism>
<evidence type="ECO:0000313" key="2">
    <source>
        <dbReference type="Proteomes" id="UP000824120"/>
    </source>
</evidence>
<dbReference type="AlphaFoldDB" id="A0A9J5W5E4"/>
<dbReference type="EMBL" id="JACXVP010000012">
    <property type="protein sequence ID" value="KAG5570476.1"/>
    <property type="molecule type" value="Genomic_DNA"/>
</dbReference>
<proteinExistence type="predicted"/>
<reference evidence="1 2" key="1">
    <citation type="submission" date="2020-09" db="EMBL/GenBank/DDBJ databases">
        <title>De no assembly of potato wild relative species, Solanum commersonii.</title>
        <authorList>
            <person name="Cho K."/>
        </authorList>
    </citation>
    <scope>NUCLEOTIDE SEQUENCE [LARGE SCALE GENOMIC DNA]</scope>
    <source>
        <strain evidence="1">LZ3.2</strain>
        <tissue evidence="1">Leaf</tissue>
    </source>
</reference>
<dbReference type="Proteomes" id="UP000824120">
    <property type="component" value="Chromosome 12"/>
</dbReference>
<gene>
    <name evidence="1" type="ORF">H5410_060242</name>
</gene>
<comment type="caution">
    <text evidence="1">The sequence shown here is derived from an EMBL/GenBank/DDBJ whole genome shotgun (WGS) entry which is preliminary data.</text>
</comment>
<keyword evidence="2" id="KW-1185">Reference proteome</keyword>
<protein>
    <submittedName>
        <fullName evidence="1">Uncharacterized protein</fullName>
    </submittedName>
</protein>
<sequence length="99" mass="11774">MEMFGSSIRKYEIERSRTRRRNEFFLGKFTTNPTKWSYIIRKYNFFGIKNGSLCTFHFLRESGAVWCNFCVVLVRIWCCYFGAILESVFGSFLCSCELK</sequence>